<evidence type="ECO:0000256" key="18">
    <source>
        <dbReference type="RuleBase" id="RU003426"/>
    </source>
</evidence>
<keyword evidence="7" id="KW-0809">Transit peptide</keyword>
<dbReference type="FunFam" id="3.40.50.10380:FF:000006">
    <property type="entry name" value="Malic enzyme"/>
    <property type="match status" value="1"/>
</dbReference>
<name>A0A8D2DWP8_SCIVU</name>
<comment type="subunit">
    <text evidence="4">Homotetramer.</text>
</comment>
<dbReference type="PANTHER" id="PTHR23406">
    <property type="entry name" value="MALIC ENZYME-RELATED"/>
    <property type="match status" value="1"/>
</dbReference>
<dbReference type="AlphaFoldDB" id="A0A8D2DWP8"/>
<feature type="binding site" evidence="16">
    <location>
        <position position="428"/>
    </location>
    <ligand>
        <name>(S)-malate</name>
        <dbReference type="ChEBI" id="CHEBI:15589"/>
    </ligand>
</feature>
<dbReference type="PIRSF" id="PIRSF000106">
    <property type="entry name" value="ME"/>
    <property type="match status" value="1"/>
</dbReference>
<comment type="function">
    <text evidence="14">NAD-dependent mitochondrial malic enzyme that catalyzes the oxidative decarboxylation of malate to pyruvate.</text>
</comment>
<evidence type="ECO:0000256" key="11">
    <source>
        <dbReference type="ARBA" id="ARBA00023128"/>
    </source>
</evidence>
<dbReference type="Gene3D" id="3.40.50.720">
    <property type="entry name" value="NAD(P)-binding Rossmann-like Domain"/>
    <property type="match status" value="2"/>
</dbReference>
<dbReference type="CDD" id="cd05312">
    <property type="entry name" value="NAD_bind_1_malic_enz"/>
    <property type="match status" value="1"/>
</dbReference>
<proteinExistence type="inferred from homology"/>
<comment type="catalytic activity">
    <reaction evidence="13">
        <text>(S)-malate + NAD(+) = pyruvate + CO2 + NADH</text>
        <dbReference type="Rhea" id="RHEA:12653"/>
        <dbReference type="ChEBI" id="CHEBI:15361"/>
        <dbReference type="ChEBI" id="CHEBI:15589"/>
        <dbReference type="ChEBI" id="CHEBI:16526"/>
        <dbReference type="ChEBI" id="CHEBI:57540"/>
        <dbReference type="ChEBI" id="CHEBI:57945"/>
        <dbReference type="EC" id="1.1.1.38"/>
    </reaction>
</comment>
<dbReference type="PROSITE" id="PS00331">
    <property type="entry name" value="MALIC_ENZYMES"/>
    <property type="match status" value="1"/>
</dbReference>
<comment type="cofactor">
    <cofactor evidence="1">
        <name>Mn(2+)</name>
        <dbReference type="ChEBI" id="CHEBI:29035"/>
    </cofactor>
</comment>
<feature type="binding site" evidence="16">
    <location>
        <position position="165"/>
    </location>
    <ligand>
        <name>(S)-malate</name>
        <dbReference type="ChEBI" id="CHEBI:15589"/>
    </ligand>
</feature>
<evidence type="ECO:0000256" key="4">
    <source>
        <dbReference type="ARBA" id="ARBA00011881"/>
    </source>
</evidence>
<evidence type="ECO:0000313" key="21">
    <source>
        <dbReference type="Ensembl" id="ENSSVLP00005029753.1"/>
    </source>
</evidence>
<evidence type="ECO:0000256" key="8">
    <source>
        <dbReference type="ARBA" id="ARBA00022990"/>
    </source>
</evidence>
<evidence type="ECO:0000256" key="5">
    <source>
        <dbReference type="ARBA" id="ARBA00022533"/>
    </source>
</evidence>
<sequence>MFSRLRAVATPCSVACRHLHRKEKGKPLMLNPRTNKGMAFTLQERQMLGLQGLLPPKIETQDIQALRFHKNLKKMNSPLEKYIYIMGIQERNEKLFYRILQDDIESLMPIVYTPTVGLACSQYGHIFRRPKGLFISISDRGHVRSIVDNWPENHVKAVVVTDGERILGLGDLGVYGMGIPVGKLCLYTACAGIRPDRCLPVCIDVGTDNQALLKDPFYMGLYQKRDRSQLYDDLIDEFMKAITDRYGRNTLIQFEDFGNHNAFRFLRKYREKYCTFNDDIQGTASVALAGLLAAQKVISKPISEHKILFLGAGEGRSAKIDSNQEPFAHPAPESIPDTFEDAVNILKPSTIIGVAGAGRLFTPAVIKAMARINERPIIFALSNPTTKAECTPEEAYTLTEGRCLFASGSPFGPVKLQDGRVFTPGQGNNVYIFPGVALAVILCQTRHISDNVFLEAAKALTSQLTDEELAQGRLYPPLANIQEVSINIAIKVTEYLYANKMAFRYPEPEDKTKYIKERIWRSEYDSLLPDMYEWPESASRPPQITE</sequence>
<feature type="domain" description="Malic enzyme NAD-binding" evidence="19">
    <location>
        <begin position="280"/>
        <end position="497"/>
    </location>
</feature>
<evidence type="ECO:0000313" key="22">
    <source>
        <dbReference type="Proteomes" id="UP000694564"/>
    </source>
</evidence>
<feature type="active site" description="Proton acceptor" evidence="15">
    <location>
        <position position="183"/>
    </location>
</feature>
<evidence type="ECO:0000256" key="17">
    <source>
        <dbReference type="PIRSR" id="PIRSR000106-3"/>
    </source>
</evidence>
<keyword evidence="5" id="KW-0021">Allosteric enzyme</keyword>
<evidence type="ECO:0000256" key="15">
    <source>
        <dbReference type="PIRSR" id="PIRSR000106-1"/>
    </source>
</evidence>
<feature type="binding site" evidence="16">
    <location>
        <position position="383"/>
    </location>
    <ligand>
        <name>(S)-malate</name>
        <dbReference type="ChEBI" id="CHEBI:15589"/>
    </ligand>
</feature>
<dbReference type="NCBIfam" id="NF010052">
    <property type="entry name" value="PRK13529.1"/>
    <property type="match status" value="1"/>
</dbReference>
<comment type="similarity">
    <text evidence="3 18">Belongs to the malic enzymes family.</text>
</comment>
<evidence type="ECO:0000256" key="10">
    <source>
        <dbReference type="ARBA" id="ARBA00023027"/>
    </source>
</evidence>
<dbReference type="Ensembl" id="ENSSVLT00005033042.1">
    <property type="protein sequence ID" value="ENSSVLP00005029753.1"/>
    <property type="gene ID" value="ENSSVLG00005022892.1"/>
</dbReference>
<keyword evidence="8" id="KW-0007">Acetylation</keyword>
<dbReference type="GO" id="GO:0051287">
    <property type="term" value="F:NAD binding"/>
    <property type="evidence" value="ECO:0007669"/>
    <property type="project" value="InterPro"/>
</dbReference>
<evidence type="ECO:0000256" key="1">
    <source>
        <dbReference type="ARBA" id="ARBA00001936"/>
    </source>
</evidence>
<dbReference type="GO" id="GO:0004471">
    <property type="term" value="F:malate dehydrogenase (decarboxylating) (NAD+) activity"/>
    <property type="evidence" value="ECO:0007669"/>
    <property type="project" value="UniProtKB-ARBA"/>
</dbReference>
<evidence type="ECO:0000259" key="19">
    <source>
        <dbReference type="SMART" id="SM00919"/>
    </source>
</evidence>
<feature type="binding site" evidence="17">
    <location>
        <position position="255"/>
    </location>
    <ligand>
        <name>a divalent metal cation</name>
        <dbReference type="ChEBI" id="CHEBI:60240"/>
    </ligand>
</feature>
<evidence type="ECO:0000256" key="3">
    <source>
        <dbReference type="ARBA" id="ARBA00008785"/>
    </source>
</evidence>
<organism evidence="21 22">
    <name type="scientific">Sciurus vulgaris</name>
    <name type="common">Eurasian red squirrel</name>
    <dbReference type="NCBI Taxonomy" id="55149"/>
    <lineage>
        <taxon>Eukaryota</taxon>
        <taxon>Metazoa</taxon>
        <taxon>Chordata</taxon>
        <taxon>Craniata</taxon>
        <taxon>Vertebrata</taxon>
        <taxon>Euteleostomi</taxon>
        <taxon>Mammalia</taxon>
        <taxon>Eutheria</taxon>
        <taxon>Euarchontoglires</taxon>
        <taxon>Glires</taxon>
        <taxon>Rodentia</taxon>
        <taxon>Sciuromorpha</taxon>
        <taxon>Sciuridae</taxon>
        <taxon>Sciurinae</taxon>
        <taxon>Sciurini</taxon>
        <taxon>Sciurus</taxon>
    </lineage>
</organism>
<evidence type="ECO:0000256" key="12">
    <source>
        <dbReference type="ARBA" id="ARBA00050168"/>
    </source>
</evidence>
<dbReference type="GeneTree" id="ENSGT00950000183134"/>
<keyword evidence="9 18" id="KW-0560">Oxidoreductase</keyword>
<dbReference type="GO" id="GO:0046872">
    <property type="term" value="F:metal ion binding"/>
    <property type="evidence" value="ECO:0007669"/>
    <property type="project" value="UniProtKB-KW"/>
</dbReference>
<dbReference type="Pfam" id="PF03949">
    <property type="entry name" value="Malic_M"/>
    <property type="match status" value="2"/>
</dbReference>
<dbReference type="InterPro" id="IPR037062">
    <property type="entry name" value="Malic_N_dom_sf"/>
</dbReference>
<comment type="cofactor">
    <cofactor evidence="17">
        <name>Mg(2+)</name>
        <dbReference type="ChEBI" id="CHEBI:18420"/>
    </cofactor>
    <cofactor evidence="17">
        <name>Mn(2+)</name>
        <dbReference type="ChEBI" id="CHEBI:29035"/>
    </cofactor>
    <text evidence="17">Divalent metal cations. Prefers magnesium or manganese.</text>
</comment>
<feature type="domain" description="Malic enzyme N-terminal" evidence="20">
    <location>
        <begin position="89"/>
        <end position="270"/>
    </location>
</feature>
<reference evidence="21" key="1">
    <citation type="submission" date="2025-08" db="UniProtKB">
        <authorList>
            <consortium name="Ensembl"/>
        </authorList>
    </citation>
    <scope>IDENTIFICATION</scope>
</reference>
<feature type="active site" description="Proton donor" evidence="15">
    <location>
        <position position="112"/>
    </location>
</feature>
<reference evidence="21" key="2">
    <citation type="submission" date="2025-09" db="UniProtKB">
        <authorList>
            <consortium name="Ensembl"/>
        </authorList>
    </citation>
    <scope>IDENTIFICATION</scope>
</reference>
<dbReference type="SMART" id="SM01274">
    <property type="entry name" value="malic"/>
    <property type="match status" value="1"/>
</dbReference>
<dbReference type="Pfam" id="PF00390">
    <property type="entry name" value="malic"/>
    <property type="match status" value="1"/>
</dbReference>
<dbReference type="FunFam" id="3.40.50.720:FF:000060">
    <property type="entry name" value="Malic enzyme"/>
    <property type="match status" value="1"/>
</dbReference>
<dbReference type="GO" id="GO:0006108">
    <property type="term" value="P:malate metabolic process"/>
    <property type="evidence" value="ECO:0007669"/>
    <property type="project" value="TreeGrafter"/>
</dbReference>
<dbReference type="InterPro" id="IPR001891">
    <property type="entry name" value="Malic_OxRdtase"/>
</dbReference>
<dbReference type="InterPro" id="IPR036291">
    <property type="entry name" value="NAD(P)-bd_dom_sf"/>
</dbReference>
<dbReference type="Proteomes" id="UP000694564">
    <property type="component" value="Chromosome 13"/>
</dbReference>
<dbReference type="SMART" id="SM00919">
    <property type="entry name" value="Malic_M"/>
    <property type="match status" value="1"/>
</dbReference>
<protein>
    <recommendedName>
        <fullName evidence="18">Malic enzyme</fullName>
    </recommendedName>
</protein>
<dbReference type="SUPFAM" id="SSF53223">
    <property type="entry name" value="Aminoacid dehydrogenase-like, N-terminal domain"/>
    <property type="match status" value="1"/>
</dbReference>
<evidence type="ECO:0000256" key="14">
    <source>
        <dbReference type="ARBA" id="ARBA00055709"/>
    </source>
</evidence>
<dbReference type="GO" id="GO:0005759">
    <property type="term" value="C:mitochondrial matrix"/>
    <property type="evidence" value="ECO:0007669"/>
    <property type="project" value="UniProtKB-SubCell"/>
</dbReference>
<dbReference type="InterPro" id="IPR046346">
    <property type="entry name" value="Aminoacid_DH-like_N_sf"/>
</dbReference>
<dbReference type="Gene3D" id="3.40.50.10380">
    <property type="entry name" value="Malic enzyme, N-terminal domain"/>
    <property type="match status" value="1"/>
</dbReference>
<evidence type="ECO:0000256" key="13">
    <source>
        <dbReference type="ARBA" id="ARBA00052591"/>
    </source>
</evidence>
<comment type="catalytic activity">
    <reaction evidence="12">
        <text>oxaloacetate + H(+) = pyruvate + CO2</text>
        <dbReference type="Rhea" id="RHEA:15641"/>
        <dbReference type="ChEBI" id="CHEBI:15361"/>
        <dbReference type="ChEBI" id="CHEBI:15378"/>
        <dbReference type="ChEBI" id="CHEBI:16452"/>
        <dbReference type="ChEBI" id="CHEBI:16526"/>
        <dbReference type="EC" id="1.1.1.38"/>
    </reaction>
</comment>
<evidence type="ECO:0000256" key="9">
    <source>
        <dbReference type="ARBA" id="ARBA00023002"/>
    </source>
</evidence>
<dbReference type="InterPro" id="IPR012301">
    <property type="entry name" value="Malic_N_dom"/>
</dbReference>
<keyword evidence="22" id="KW-1185">Reference proteome</keyword>
<dbReference type="InterPro" id="IPR015884">
    <property type="entry name" value="Malic_enzyme_CS"/>
</dbReference>
<keyword evidence="6 17" id="KW-0479">Metal-binding</keyword>
<dbReference type="InterPro" id="IPR012302">
    <property type="entry name" value="Malic_NAD-bd"/>
</dbReference>
<accession>A0A8D2DWP8</accession>
<feature type="binding site" evidence="17">
    <location>
        <position position="256"/>
    </location>
    <ligand>
        <name>a divalent metal cation</name>
        <dbReference type="ChEBI" id="CHEBI:60240"/>
    </ligand>
</feature>
<keyword evidence="10" id="KW-0520">NAD</keyword>
<feature type="binding site" evidence="17">
    <location>
        <position position="279"/>
    </location>
    <ligand>
        <name>a divalent metal cation</name>
        <dbReference type="ChEBI" id="CHEBI:60240"/>
    </ligand>
</feature>
<evidence type="ECO:0000256" key="6">
    <source>
        <dbReference type="ARBA" id="ARBA00022723"/>
    </source>
</evidence>
<evidence type="ECO:0000259" key="20">
    <source>
        <dbReference type="SMART" id="SM01274"/>
    </source>
</evidence>
<dbReference type="PRINTS" id="PR00072">
    <property type="entry name" value="MALOXRDTASE"/>
</dbReference>
<evidence type="ECO:0000256" key="2">
    <source>
        <dbReference type="ARBA" id="ARBA00004305"/>
    </source>
</evidence>
<dbReference type="GO" id="GO:0004473">
    <property type="term" value="F:malate dehydrogenase (decarboxylating) (NADP+) activity"/>
    <property type="evidence" value="ECO:0007669"/>
    <property type="project" value="TreeGrafter"/>
</dbReference>
<dbReference type="SUPFAM" id="SSF51735">
    <property type="entry name" value="NAD(P)-binding Rossmann-fold domains"/>
    <property type="match status" value="1"/>
</dbReference>
<dbReference type="PANTHER" id="PTHR23406:SF27">
    <property type="entry name" value="NAD-DEPENDENT MALIC ENZYME, MITOCHONDRIAL"/>
    <property type="match status" value="1"/>
</dbReference>
<evidence type="ECO:0000256" key="7">
    <source>
        <dbReference type="ARBA" id="ARBA00022946"/>
    </source>
</evidence>
<keyword evidence="11" id="KW-0496">Mitochondrion</keyword>
<comment type="subcellular location">
    <subcellularLocation>
        <location evidence="2">Mitochondrion matrix</location>
    </subcellularLocation>
</comment>
<evidence type="ECO:0000256" key="16">
    <source>
        <dbReference type="PIRSR" id="PIRSR000106-2"/>
    </source>
</evidence>